<dbReference type="RefSeq" id="WP_398279362.1">
    <property type="nucleotide sequence ID" value="NZ_JBITLV010000003.1"/>
</dbReference>
<keyword evidence="4" id="KW-1185">Reference proteome</keyword>
<dbReference type="Pfam" id="PF00496">
    <property type="entry name" value="SBP_bac_5"/>
    <property type="match status" value="1"/>
</dbReference>
<gene>
    <name evidence="3" type="ORF">ACIB24_10645</name>
</gene>
<dbReference type="PROSITE" id="PS51257">
    <property type="entry name" value="PROKAR_LIPOPROTEIN"/>
    <property type="match status" value="1"/>
</dbReference>
<accession>A0ABW8AMA5</accession>
<dbReference type="InterPro" id="IPR000914">
    <property type="entry name" value="SBP_5_dom"/>
</dbReference>
<dbReference type="PANTHER" id="PTHR30290">
    <property type="entry name" value="PERIPLASMIC BINDING COMPONENT OF ABC TRANSPORTER"/>
    <property type="match status" value="1"/>
</dbReference>
<evidence type="ECO:0000259" key="2">
    <source>
        <dbReference type="Pfam" id="PF00496"/>
    </source>
</evidence>
<feature type="chain" id="PRO_5046283911" evidence="1">
    <location>
        <begin position="22"/>
        <end position="579"/>
    </location>
</feature>
<reference evidence="3 4" key="1">
    <citation type="submission" date="2024-10" db="EMBL/GenBank/DDBJ databases">
        <title>The Natural Products Discovery Center: Release of the First 8490 Sequenced Strains for Exploring Actinobacteria Biosynthetic Diversity.</title>
        <authorList>
            <person name="Kalkreuter E."/>
            <person name="Kautsar S.A."/>
            <person name="Yang D."/>
            <person name="Bader C.D."/>
            <person name="Teijaro C.N."/>
            <person name="Fluegel L."/>
            <person name="Davis C.M."/>
            <person name="Simpson J.R."/>
            <person name="Lauterbach L."/>
            <person name="Steele A.D."/>
            <person name="Gui C."/>
            <person name="Meng S."/>
            <person name="Li G."/>
            <person name="Viehrig K."/>
            <person name="Ye F."/>
            <person name="Su P."/>
            <person name="Kiefer A.F."/>
            <person name="Nichols A."/>
            <person name="Cepeda A.J."/>
            <person name="Yan W."/>
            <person name="Fan B."/>
            <person name="Jiang Y."/>
            <person name="Adhikari A."/>
            <person name="Zheng C.-J."/>
            <person name="Schuster L."/>
            <person name="Cowan T.M."/>
            <person name="Smanski M.J."/>
            <person name="Chevrette M.G."/>
            <person name="De Carvalho L.P.S."/>
            <person name="Shen B."/>
        </authorList>
    </citation>
    <scope>NUCLEOTIDE SEQUENCE [LARGE SCALE GENOMIC DNA]</scope>
    <source>
        <strain evidence="3 4">NPDC049639</strain>
    </source>
</reference>
<evidence type="ECO:0000313" key="3">
    <source>
        <dbReference type="EMBL" id="MFI7587519.1"/>
    </source>
</evidence>
<proteinExistence type="predicted"/>
<dbReference type="PANTHER" id="PTHR30290:SF83">
    <property type="entry name" value="ABC TRANSPORTER SUBSTRATE-BINDING PROTEIN"/>
    <property type="match status" value="1"/>
</dbReference>
<evidence type="ECO:0000256" key="1">
    <source>
        <dbReference type="SAM" id="SignalP"/>
    </source>
</evidence>
<keyword evidence="1" id="KW-0732">Signal</keyword>
<dbReference type="Gene3D" id="3.40.190.10">
    <property type="entry name" value="Periplasmic binding protein-like II"/>
    <property type="match status" value="1"/>
</dbReference>
<feature type="domain" description="Solute-binding protein family 5" evidence="2">
    <location>
        <begin position="100"/>
        <end position="488"/>
    </location>
</feature>
<feature type="signal peptide" evidence="1">
    <location>
        <begin position="1"/>
        <end position="21"/>
    </location>
</feature>
<dbReference type="InterPro" id="IPR030678">
    <property type="entry name" value="Peptide/Ni-bd"/>
</dbReference>
<dbReference type="EMBL" id="JBITLV010000003">
    <property type="protein sequence ID" value="MFI7587519.1"/>
    <property type="molecule type" value="Genomic_DNA"/>
</dbReference>
<comment type="caution">
    <text evidence="3">The sequence shown here is derived from an EMBL/GenBank/DDBJ whole genome shotgun (WGS) entry which is preliminary data.</text>
</comment>
<dbReference type="CDD" id="cd08506">
    <property type="entry name" value="PBP2_clavulanate_OppA2"/>
    <property type="match status" value="1"/>
</dbReference>
<evidence type="ECO:0000313" key="4">
    <source>
        <dbReference type="Proteomes" id="UP001612915"/>
    </source>
</evidence>
<protein>
    <submittedName>
        <fullName evidence="3">ABC transporter substrate-binding protein</fullName>
    </submittedName>
</protein>
<organism evidence="3 4">
    <name type="scientific">Spongisporangium articulatum</name>
    <dbReference type="NCBI Taxonomy" id="3362603"/>
    <lineage>
        <taxon>Bacteria</taxon>
        <taxon>Bacillati</taxon>
        <taxon>Actinomycetota</taxon>
        <taxon>Actinomycetes</taxon>
        <taxon>Kineosporiales</taxon>
        <taxon>Kineosporiaceae</taxon>
        <taxon>Spongisporangium</taxon>
    </lineage>
</organism>
<sequence>MIRRRSAVAVAAAAAASLVLAACGGGSSGGGSSSTELKQNAGLNALVNPSDAKGGTMRIAQSGDWDSLDPGNMYYAFAWNFARLYTRSLTTFSPEPGPPKVVPDLAESLGKSSDDGKTWTYTLRQGVKFEDGTPVTSKDVKYGVERSMDKTTFPNGPTYFNDWLALGSYKNAYDSKGKTDPAIETPDDRTIIFHLKKAYTGFDFFGTIPATAPVPADKDTGSKYQEHVVSSGPYMFKTYSAGKGFTLVRNPNWDQATDPIRKALPDGYDVSVNVNADDVDNRLLAGDLDMDVAGAGVQPAAQAKILANKDLTANTDIIPETRLNYLTLHDTVKPFDNINCRKAIEYGVSRQSYYRAYGGKTGGEIATNITPPNIAGAKSFDLYPRANNGADVAKAKEALAACGQPNGFSTTMAYRGERPKEKAVAQAVQQDLAAIGVKVTLKTYPAADYFALYAGNNAFVKNNKIGLNTMAWGADWPDGFGFLSQIVDPRVIRPAGNTNLGVTDPAVATAIDKALTAPDLAAQQAAWVEVDRKTMEGAYIVPGSWGSALYYRPTNVTNVFGPGGYGMYDYLNMGLKSAS</sequence>
<dbReference type="PIRSF" id="PIRSF002741">
    <property type="entry name" value="MppA"/>
    <property type="match status" value="1"/>
</dbReference>
<dbReference type="InterPro" id="IPR039424">
    <property type="entry name" value="SBP_5"/>
</dbReference>
<dbReference type="SUPFAM" id="SSF53850">
    <property type="entry name" value="Periplasmic binding protein-like II"/>
    <property type="match status" value="1"/>
</dbReference>
<dbReference type="Proteomes" id="UP001612915">
    <property type="component" value="Unassembled WGS sequence"/>
</dbReference>
<dbReference type="Gene3D" id="3.10.105.10">
    <property type="entry name" value="Dipeptide-binding Protein, Domain 3"/>
    <property type="match status" value="1"/>
</dbReference>
<name>A0ABW8AMA5_9ACTN</name>